<gene>
    <name evidence="1" type="ORF">LV75_001393</name>
</gene>
<dbReference type="Proteomes" id="UP001205185">
    <property type="component" value="Unassembled WGS sequence"/>
</dbReference>
<dbReference type="RefSeq" id="WP_253885871.1">
    <property type="nucleotide sequence ID" value="NZ_BAAAVB010000025.1"/>
</dbReference>
<reference evidence="1 2" key="1">
    <citation type="submission" date="2022-06" db="EMBL/GenBank/DDBJ databases">
        <title>Genomic Encyclopedia of Archaeal and Bacterial Type Strains, Phase II (KMG-II): from individual species to whole genera.</title>
        <authorList>
            <person name="Goeker M."/>
        </authorList>
    </citation>
    <scope>NUCLEOTIDE SEQUENCE [LARGE SCALE GENOMIC DNA]</scope>
    <source>
        <strain evidence="1 2">DSM 44255</strain>
    </source>
</reference>
<evidence type="ECO:0008006" key="3">
    <source>
        <dbReference type="Google" id="ProtNLM"/>
    </source>
</evidence>
<evidence type="ECO:0000313" key="2">
    <source>
        <dbReference type="Proteomes" id="UP001205185"/>
    </source>
</evidence>
<organism evidence="1 2">
    <name type="scientific">Actinokineospora diospyrosa</name>
    <dbReference type="NCBI Taxonomy" id="103728"/>
    <lineage>
        <taxon>Bacteria</taxon>
        <taxon>Bacillati</taxon>
        <taxon>Actinomycetota</taxon>
        <taxon>Actinomycetes</taxon>
        <taxon>Pseudonocardiales</taxon>
        <taxon>Pseudonocardiaceae</taxon>
        <taxon>Actinokineospora</taxon>
    </lineage>
</organism>
<keyword evidence="2" id="KW-1185">Reference proteome</keyword>
<accession>A0ABT1I938</accession>
<comment type="caution">
    <text evidence="1">The sequence shown here is derived from an EMBL/GenBank/DDBJ whole genome shotgun (WGS) entry which is preliminary data.</text>
</comment>
<evidence type="ECO:0000313" key="1">
    <source>
        <dbReference type="EMBL" id="MCP2268906.1"/>
    </source>
</evidence>
<name>A0ABT1I938_9PSEU</name>
<protein>
    <recommendedName>
        <fullName evidence="3">DUF4262 domain-containing protein</fullName>
    </recommendedName>
</protein>
<dbReference type="InterPro" id="IPR025358">
    <property type="entry name" value="DUF4262"/>
</dbReference>
<sequence>MRPDCRCLVCHDYGDRDQLDDIDTNLVGHLDDPGWGVLAIPADDISAGWAFTVGLWHSYRSPEIAVFGLSVETSIAHLNVIGERVAAGLALAPGDQLPETLKGDYLVTLKPVDPSWHEDFFGTASGFYRATPEVPFLQVTWPDREGRFPDEQEFAQGIAHLQPHLWLPRDEHPVGPWRE</sequence>
<dbReference type="Pfam" id="PF14081">
    <property type="entry name" value="DUF4262"/>
    <property type="match status" value="1"/>
</dbReference>
<dbReference type="EMBL" id="JAMTCO010000003">
    <property type="protein sequence ID" value="MCP2268906.1"/>
    <property type="molecule type" value="Genomic_DNA"/>
</dbReference>
<proteinExistence type="predicted"/>